<dbReference type="Proteomes" id="UP000283975">
    <property type="component" value="Unassembled WGS sequence"/>
</dbReference>
<dbReference type="Gene3D" id="3.40.50.10360">
    <property type="entry name" value="Hypothetical protein TT1679"/>
    <property type="match status" value="1"/>
</dbReference>
<dbReference type="EMBL" id="QRZM01000008">
    <property type="protein sequence ID" value="RGV74106.1"/>
    <property type="molecule type" value="Genomic_DNA"/>
</dbReference>
<reference evidence="4 5" key="1">
    <citation type="submission" date="2018-08" db="EMBL/GenBank/DDBJ databases">
        <title>A genome reference for cultivated species of the human gut microbiota.</title>
        <authorList>
            <person name="Zou Y."/>
            <person name="Xue W."/>
            <person name="Luo G."/>
        </authorList>
    </citation>
    <scope>NUCLEOTIDE SEQUENCE [LARGE SCALE GENOMIC DNA]</scope>
    <source>
        <strain evidence="2 5">AF14-18</strain>
        <strain evidence="3 4">AM35-14</strain>
    </source>
</reference>
<dbReference type="Pfam" id="PF04260">
    <property type="entry name" value="DUF436"/>
    <property type="match status" value="1"/>
</dbReference>
<dbReference type="NCBIfam" id="TIGR01440">
    <property type="entry name" value="TIGR01440 family protein"/>
    <property type="match status" value="1"/>
</dbReference>
<accession>A0A414ASQ9</accession>
<dbReference type="EMBL" id="QSHZ01000021">
    <property type="protein sequence ID" value="RHC54549.1"/>
    <property type="molecule type" value="Genomic_DNA"/>
</dbReference>
<comment type="similarity">
    <text evidence="1">Belongs to the UPF0340 family.</text>
</comment>
<dbReference type="AlphaFoldDB" id="A0A414ASQ9"/>
<dbReference type="InterPro" id="IPR006340">
    <property type="entry name" value="DUF436"/>
</dbReference>
<evidence type="ECO:0000313" key="3">
    <source>
        <dbReference type="EMBL" id="RHC54549.1"/>
    </source>
</evidence>
<dbReference type="InterPro" id="IPR028345">
    <property type="entry name" value="Antibiotic_NAT-like"/>
</dbReference>
<organism evidence="3 4">
    <name type="scientific">Enterocloster bolteae</name>
    <dbReference type="NCBI Taxonomy" id="208479"/>
    <lineage>
        <taxon>Bacteria</taxon>
        <taxon>Bacillati</taxon>
        <taxon>Bacillota</taxon>
        <taxon>Clostridia</taxon>
        <taxon>Lachnospirales</taxon>
        <taxon>Lachnospiraceae</taxon>
        <taxon>Enterocloster</taxon>
    </lineage>
</organism>
<dbReference type="Proteomes" id="UP000284543">
    <property type="component" value="Unassembled WGS sequence"/>
</dbReference>
<evidence type="ECO:0000313" key="4">
    <source>
        <dbReference type="Proteomes" id="UP000283975"/>
    </source>
</evidence>
<evidence type="ECO:0000256" key="1">
    <source>
        <dbReference type="HAMAP-Rule" id="MF_00800"/>
    </source>
</evidence>
<comment type="caution">
    <text evidence="3">The sequence shown here is derived from an EMBL/GenBank/DDBJ whole genome shotgun (WGS) entry which is preliminary data.</text>
</comment>
<gene>
    <name evidence="3" type="ORF">DW839_19225</name>
    <name evidence="2" type="ORF">DWW02_19140</name>
</gene>
<proteinExistence type="inferred from homology"/>
<evidence type="ECO:0000313" key="5">
    <source>
        <dbReference type="Proteomes" id="UP000284543"/>
    </source>
</evidence>
<sequence>MKAMDMMETIELEDLKAQARQVLEELMEAARLKPGQILVVGCSSSEIDSFKIGSHSSAEIGMAVYTALYQELKPKGIYLAAQCCEHLNRALILEAEAAQAYGYEPVNVVPQLKAGGSFATAAYATLEHPVAVEHIKAHAGIDIGDTLIGMHMKDVAVPVRIKTKEIGSAHVVCARTRPKFIGGIRARYDEENM</sequence>
<evidence type="ECO:0000313" key="2">
    <source>
        <dbReference type="EMBL" id="RGV74106.1"/>
    </source>
</evidence>
<dbReference type="HAMAP" id="MF_00800">
    <property type="entry name" value="UPF0340"/>
    <property type="match status" value="1"/>
</dbReference>
<protein>
    <recommendedName>
        <fullName evidence="1">UPF0340 protein DW839_19225</fullName>
    </recommendedName>
</protein>
<name>A0A414ASQ9_9FIRM</name>
<dbReference type="PIRSF" id="PIRSF007510">
    <property type="entry name" value="UCP007510"/>
    <property type="match status" value="1"/>
</dbReference>
<dbReference type="SUPFAM" id="SSF110710">
    <property type="entry name" value="TTHA0583/YokD-like"/>
    <property type="match status" value="1"/>
</dbReference>